<dbReference type="Proteomes" id="UP000199659">
    <property type="component" value="Unassembled WGS sequence"/>
</dbReference>
<protein>
    <submittedName>
        <fullName evidence="1">Uncharacterized protein</fullName>
    </submittedName>
</protein>
<accession>A0A1I6LX09</accession>
<organism evidence="1 2">
    <name type="scientific">Anaeromicropila populeti</name>
    <dbReference type="NCBI Taxonomy" id="37658"/>
    <lineage>
        <taxon>Bacteria</taxon>
        <taxon>Bacillati</taxon>
        <taxon>Bacillota</taxon>
        <taxon>Clostridia</taxon>
        <taxon>Lachnospirales</taxon>
        <taxon>Lachnospiraceae</taxon>
        <taxon>Anaeromicropila</taxon>
    </lineage>
</organism>
<sequence length="81" mass="9616">MQKKIYVKEKLYRIHEVIVSFEDDEELYFDDAINELDDNVCFDKYLENLKRVENVNVISSKNGNIELEDEIDRVSIEGVDE</sequence>
<evidence type="ECO:0000313" key="1">
    <source>
        <dbReference type="EMBL" id="SFS08001.1"/>
    </source>
</evidence>
<keyword evidence="2" id="KW-1185">Reference proteome</keyword>
<dbReference type="STRING" id="37658.SAMN05661086_03637"/>
<dbReference type="AlphaFoldDB" id="A0A1I6LX09"/>
<proteinExistence type="predicted"/>
<evidence type="ECO:0000313" key="2">
    <source>
        <dbReference type="Proteomes" id="UP000199659"/>
    </source>
</evidence>
<gene>
    <name evidence="1" type="ORF">SAMN05661086_03637</name>
</gene>
<reference evidence="1 2" key="1">
    <citation type="submission" date="2016-10" db="EMBL/GenBank/DDBJ databases">
        <authorList>
            <person name="de Groot N.N."/>
        </authorList>
    </citation>
    <scope>NUCLEOTIDE SEQUENCE [LARGE SCALE GENOMIC DNA]</scope>
    <source>
        <strain evidence="1 2">743A</strain>
    </source>
</reference>
<name>A0A1I6LX09_9FIRM</name>
<dbReference type="EMBL" id="FOYZ01000023">
    <property type="protein sequence ID" value="SFS08001.1"/>
    <property type="molecule type" value="Genomic_DNA"/>
</dbReference>